<evidence type="ECO:0000313" key="1">
    <source>
        <dbReference type="EMBL" id="KAJ7992891.1"/>
    </source>
</evidence>
<dbReference type="EMBL" id="CM055751">
    <property type="protein sequence ID" value="KAJ7992891.1"/>
    <property type="molecule type" value="Genomic_DNA"/>
</dbReference>
<keyword evidence="2" id="KW-1185">Reference proteome</keyword>
<organism evidence="1 2">
    <name type="scientific">Dallia pectoralis</name>
    <name type="common">Alaska blackfish</name>
    <dbReference type="NCBI Taxonomy" id="75939"/>
    <lineage>
        <taxon>Eukaryota</taxon>
        <taxon>Metazoa</taxon>
        <taxon>Chordata</taxon>
        <taxon>Craniata</taxon>
        <taxon>Vertebrata</taxon>
        <taxon>Euteleostomi</taxon>
        <taxon>Actinopterygii</taxon>
        <taxon>Neopterygii</taxon>
        <taxon>Teleostei</taxon>
        <taxon>Protacanthopterygii</taxon>
        <taxon>Esociformes</taxon>
        <taxon>Umbridae</taxon>
        <taxon>Dallia</taxon>
    </lineage>
</organism>
<evidence type="ECO:0000313" key="2">
    <source>
        <dbReference type="Proteomes" id="UP001157502"/>
    </source>
</evidence>
<dbReference type="Proteomes" id="UP001157502">
    <property type="component" value="Chromosome 24"/>
</dbReference>
<gene>
    <name evidence="1" type="ORF">DPEC_G00266780</name>
</gene>
<name>A0ACC2FNG8_DALPE</name>
<accession>A0ACC2FNG8</accession>
<reference evidence="1" key="1">
    <citation type="submission" date="2021-05" db="EMBL/GenBank/DDBJ databases">
        <authorList>
            <person name="Pan Q."/>
            <person name="Jouanno E."/>
            <person name="Zahm M."/>
            <person name="Klopp C."/>
            <person name="Cabau C."/>
            <person name="Louis A."/>
            <person name="Berthelot C."/>
            <person name="Parey E."/>
            <person name="Roest Crollius H."/>
            <person name="Montfort J."/>
            <person name="Robinson-Rechavi M."/>
            <person name="Bouchez O."/>
            <person name="Lampietro C."/>
            <person name="Lopez Roques C."/>
            <person name="Donnadieu C."/>
            <person name="Postlethwait J."/>
            <person name="Bobe J."/>
            <person name="Dillon D."/>
            <person name="Chandos A."/>
            <person name="von Hippel F."/>
            <person name="Guiguen Y."/>
        </authorList>
    </citation>
    <scope>NUCLEOTIDE SEQUENCE</scope>
    <source>
        <strain evidence="1">YG-Jan2019</strain>
    </source>
</reference>
<sequence length="558" mass="63883">MVVPVAHGMTRPSKLKWKRIPPTKTSLVVKDVICLPRGYYLSQEDRHTVPKGKERSELAAMGLITRMTIDNSWLPHEMESRISSLFRSRFCSGYDQTFTFTYLQCLQGSRVLFVPDTQLQWSGEQVLKIAGHGPLFILCHLDFSSEIECKWQRNRAPVITRHDYSLGDHKDDKVKRVESTRPATPVEEDLNAILQTYREQNATPEIQIHMYLRRRNIFRSAVKGMGKKSFSIKASPVFHFKGEKDDDWPRREYFRLIMLGLQESSILEGRRGHLLFAYDQDALEERRYHTAGVMVAWSLLHGGPGPNCLHKSLYLLMCGHSPSLEDFSCTDIADVDVQMKLQQISSTSFQRLTPNLCEWIADCGIPGIYRAKTKDMTSIYTHLVIHWIYHRVASMISQFTEGLNSCGGMWDIMKANSAAFMPVMTRTEHVLTLKQFRSLFEVFWSPLESTGPRQAEEITITSWERFLIMVNEQHTSLSLVDLLVFITGEDQIPPLGFHKKLSIRFYNHGQDHHHAVYNVCLPHASTCALELHLPRGVASPSGLKFMLTRAVNKSLGLN</sequence>
<comment type="caution">
    <text evidence="1">The sequence shown here is derived from an EMBL/GenBank/DDBJ whole genome shotgun (WGS) entry which is preliminary data.</text>
</comment>
<protein>
    <submittedName>
        <fullName evidence="1">Uncharacterized protein</fullName>
    </submittedName>
</protein>
<proteinExistence type="predicted"/>